<keyword evidence="2" id="KW-1185">Reference proteome</keyword>
<dbReference type="Proteomes" id="UP000012046">
    <property type="component" value="Unassembled WGS sequence"/>
</dbReference>
<reference evidence="1 2" key="1">
    <citation type="journal article" date="2012" name="J. Bacteriol.">
        <title>Genome Sequence of Extracellular-Protease-Producing Alishewanella jeotgali Isolated from Traditional Korean Fermented Seafood.</title>
        <authorList>
            <person name="Jung J."/>
            <person name="Chun J."/>
            <person name="Park W."/>
        </authorList>
    </citation>
    <scope>NUCLEOTIDE SEQUENCE [LARGE SCALE GENOMIC DNA]</scope>
    <source>
        <strain evidence="1 2">KCTC 22429</strain>
    </source>
</reference>
<proteinExistence type="predicted"/>
<evidence type="ECO:0000313" key="2">
    <source>
        <dbReference type="Proteomes" id="UP000012046"/>
    </source>
</evidence>
<evidence type="ECO:0000313" key="1">
    <source>
        <dbReference type="EMBL" id="EHR39591.1"/>
    </source>
</evidence>
<comment type="caution">
    <text evidence="1">The sequence shown here is derived from an EMBL/GenBank/DDBJ whole genome shotgun (WGS) entry which is preliminary data.</text>
</comment>
<name>H3ZIE1_9ALTE</name>
<dbReference type="RefSeq" id="WP_008951682.1">
    <property type="nucleotide sequence ID" value="NZ_AHTH01000050.1"/>
</dbReference>
<sequence>MGAQVIAEIYRSQELGSTFSVAFTITYFGDTASIQGVSGSISLLCVRELIAYLQTKPGITHLSFIRKKPAGERLVKYPLKGLCKQSSTAVVFDLLT</sequence>
<dbReference type="STRING" id="1129374.AJE_15759"/>
<gene>
    <name evidence="1" type="ORF">AJE_15759</name>
</gene>
<accession>H3ZIE1</accession>
<protein>
    <submittedName>
        <fullName evidence="1">Uncharacterized protein</fullName>
    </submittedName>
</protein>
<dbReference type="EMBL" id="AHTH01000050">
    <property type="protein sequence ID" value="EHR39591.1"/>
    <property type="molecule type" value="Genomic_DNA"/>
</dbReference>
<organism evidence="1 2">
    <name type="scientific">Alishewanella jeotgali KCTC 22429</name>
    <dbReference type="NCBI Taxonomy" id="1129374"/>
    <lineage>
        <taxon>Bacteria</taxon>
        <taxon>Pseudomonadati</taxon>
        <taxon>Pseudomonadota</taxon>
        <taxon>Gammaproteobacteria</taxon>
        <taxon>Alteromonadales</taxon>
        <taxon>Alteromonadaceae</taxon>
        <taxon>Alishewanella</taxon>
    </lineage>
</organism>
<dbReference type="AlphaFoldDB" id="H3ZIE1"/>